<keyword evidence="1" id="KW-0812">Transmembrane</keyword>
<evidence type="ECO:0000256" key="1">
    <source>
        <dbReference type="SAM" id="Phobius"/>
    </source>
</evidence>
<evidence type="ECO:0000313" key="3">
    <source>
        <dbReference type="RefSeq" id="XP_024940648.1"/>
    </source>
</evidence>
<dbReference type="RefSeq" id="XP_024940648.1">
    <property type="nucleotide sequence ID" value="XM_025084880.1"/>
</dbReference>
<accession>A0AAJ7RGW4</accession>
<dbReference type="PANTHER" id="PTHR33198">
    <property type="entry name" value="ANK_REP_REGION DOMAIN-CONTAINING PROTEIN-RELATED"/>
    <property type="match status" value="1"/>
</dbReference>
<proteinExistence type="predicted"/>
<name>A0AAJ7RGW4_CEPCN</name>
<keyword evidence="1" id="KW-1133">Transmembrane helix</keyword>
<protein>
    <submittedName>
        <fullName evidence="3">Uncharacterized protein LOC107267509 isoform X2</fullName>
    </submittedName>
</protein>
<keyword evidence="2" id="KW-1185">Reference proteome</keyword>
<dbReference type="GeneID" id="107267509"/>
<gene>
    <name evidence="3" type="primary">LOC107267509</name>
</gene>
<dbReference type="AlphaFoldDB" id="A0AAJ7RGW4"/>
<organism evidence="2 3">
    <name type="scientific">Cephus cinctus</name>
    <name type="common">Wheat stem sawfly</name>
    <dbReference type="NCBI Taxonomy" id="211228"/>
    <lineage>
        <taxon>Eukaryota</taxon>
        <taxon>Metazoa</taxon>
        <taxon>Ecdysozoa</taxon>
        <taxon>Arthropoda</taxon>
        <taxon>Hexapoda</taxon>
        <taxon>Insecta</taxon>
        <taxon>Pterygota</taxon>
        <taxon>Neoptera</taxon>
        <taxon>Endopterygota</taxon>
        <taxon>Hymenoptera</taxon>
        <taxon>Cephoidea</taxon>
        <taxon>Cephidae</taxon>
        <taxon>Cephus</taxon>
    </lineage>
</organism>
<evidence type="ECO:0000313" key="2">
    <source>
        <dbReference type="Proteomes" id="UP000694920"/>
    </source>
</evidence>
<feature type="transmembrane region" description="Helical" evidence="1">
    <location>
        <begin position="228"/>
        <end position="251"/>
    </location>
</feature>
<keyword evidence="1" id="KW-0472">Membrane</keyword>
<reference evidence="3" key="1">
    <citation type="submission" date="2025-08" db="UniProtKB">
        <authorList>
            <consortium name="RefSeq"/>
        </authorList>
    </citation>
    <scope>IDENTIFICATION</scope>
</reference>
<sequence>MNIEKGAIGHGNMQNIGFESLEDKEIILKLLKKYGNYLNTSKTETHERYKFFSRTMNDNESIEDFIADLRQKAKTCNFQSLADNFVRDKIIFDTKDEILRQFLLDTEDIDLEKIITIYKIYEKTRGKMNEVCKDKVIQGRNTNITPAIKSAQITCSNCGTHHVYGNCPAFHSRCMKCNGLRHYTKMCNRHWARKNYKRNKSGSNAGGPFSQIKKNRKVMSGGESSNEYLYRLSLIVFALTINILLVIMQGIKFGLPQIKNKSIYRAIDSHIVYHHQNTQNILFQQKLTILDL</sequence>
<dbReference type="Proteomes" id="UP000694920">
    <property type="component" value="Unplaced"/>
</dbReference>